<gene>
    <name evidence="2" type="ORF">Dsin_012621</name>
</gene>
<dbReference type="AlphaFoldDB" id="A0AAE0AID5"/>
<dbReference type="PANTHER" id="PTHR31973:SF187">
    <property type="entry name" value="MUTATOR TRANSPOSASE MUDRA PROTEIN"/>
    <property type="match status" value="1"/>
</dbReference>
<evidence type="ECO:0000313" key="2">
    <source>
        <dbReference type="EMBL" id="KAK3218651.1"/>
    </source>
</evidence>
<dbReference type="Proteomes" id="UP001281410">
    <property type="component" value="Unassembled WGS sequence"/>
</dbReference>
<feature type="domain" description="MULE transposase" evidence="1">
    <location>
        <begin position="11"/>
        <end position="95"/>
    </location>
</feature>
<dbReference type="Pfam" id="PF10551">
    <property type="entry name" value="MULE"/>
    <property type="match status" value="1"/>
</dbReference>
<protein>
    <recommendedName>
        <fullName evidence="1">MULE transposase domain-containing protein</fullName>
    </recommendedName>
</protein>
<accession>A0AAE0AID5</accession>
<sequence length="123" mass="13700">MGFLEGYMPFIGVDGCHLKGPFGEVLLSVVALDVNSGLIALTVCIFEKETQLNWEWFLNNLKIHLKYLTCRNLTFISERQKGVIAALEKHFPFANRSIAQGISLPTSDLLTRVSTTKSVLEGQ</sequence>
<dbReference type="EMBL" id="JANJYJ010000004">
    <property type="protein sequence ID" value="KAK3218651.1"/>
    <property type="molecule type" value="Genomic_DNA"/>
</dbReference>
<name>A0AAE0AID5_9ROSI</name>
<reference evidence="2" key="1">
    <citation type="journal article" date="2023" name="Plant J.">
        <title>Genome sequences and population genomics provide insights into the demographic history, inbreeding, and mutation load of two 'living fossil' tree species of Dipteronia.</title>
        <authorList>
            <person name="Feng Y."/>
            <person name="Comes H.P."/>
            <person name="Chen J."/>
            <person name="Zhu S."/>
            <person name="Lu R."/>
            <person name="Zhang X."/>
            <person name="Li P."/>
            <person name="Qiu J."/>
            <person name="Olsen K.M."/>
            <person name="Qiu Y."/>
        </authorList>
    </citation>
    <scope>NUCLEOTIDE SEQUENCE</scope>
    <source>
        <strain evidence="2">NBL</strain>
    </source>
</reference>
<keyword evidence="3" id="KW-1185">Reference proteome</keyword>
<evidence type="ECO:0000313" key="3">
    <source>
        <dbReference type="Proteomes" id="UP001281410"/>
    </source>
</evidence>
<proteinExistence type="predicted"/>
<dbReference type="PANTHER" id="PTHR31973">
    <property type="entry name" value="POLYPROTEIN, PUTATIVE-RELATED"/>
    <property type="match status" value="1"/>
</dbReference>
<dbReference type="InterPro" id="IPR018289">
    <property type="entry name" value="MULE_transposase_dom"/>
</dbReference>
<organism evidence="2 3">
    <name type="scientific">Dipteronia sinensis</name>
    <dbReference type="NCBI Taxonomy" id="43782"/>
    <lineage>
        <taxon>Eukaryota</taxon>
        <taxon>Viridiplantae</taxon>
        <taxon>Streptophyta</taxon>
        <taxon>Embryophyta</taxon>
        <taxon>Tracheophyta</taxon>
        <taxon>Spermatophyta</taxon>
        <taxon>Magnoliopsida</taxon>
        <taxon>eudicotyledons</taxon>
        <taxon>Gunneridae</taxon>
        <taxon>Pentapetalae</taxon>
        <taxon>rosids</taxon>
        <taxon>malvids</taxon>
        <taxon>Sapindales</taxon>
        <taxon>Sapindaceae</taxon>
        <taxon>Hippocastanoideae</taxon>
        <taxon>Acereae</taxon>
        <taxon>Dipteronia</taxon>
    </lineage>
</organism>
<comment type="caution">
    <text evidence="2">The sequence shown here is derived from an EMBL/GenBank/DDBJ whole genome shotgun (WGS) entry which is preliminary data.</text>
</comment>
<evidence type="ECO:0000259" key="1">
    <source>
        <dbReference type="Pfam" id="PF10551"/>
    </source>
</evidence>